<keyword evidence="2" id="KW-0547">Nucleotide-binding</keyword>
<dbReference type="SMART" id="SM00382">
    <property type="entry name" value="AAA"/>
    <property type="match status" value="1"/>
</dbReference>
<comment type="caution">
    <text evidence="13">The sequence shown here is derived from an EMBL/GenBank/DDBJ whole genome shotgun (WGS) entry which is preliminary data.</text>
</comment>
<evidence type="ECO:0000256" key="7">
    <source>
        <dbReference type="ARBA" id="ARBA00064420"/>
    </source>
</evidence>
<keyword evidence="14" id="KW-1185">Reference proteome</keyword>
<evidence type="ECO:0000256" key="6">
    <source>
        <dbReference type="ARBA" id="ARBA00058960"/>
    </source>
</evidence>
<feature type="compositionally biased region" description="Basic and acidic residues" evidence="11">
    <location>
        <begin position="435"/>
        <end position="458"/>
    </location>
</feature>
<dbReference type="EMBL" id="JAOPJZ010000016">
    <property type="protein sequence ID" value="MCU4753346.1"/>
    <property type="molecule type" value="Genomic_DNA"/>
</dbReference>
<dbReference type="InterPro" id="IPR003439">
    <property type="entry name" value="ABC_transporter-like_ATP-bd"/>
</dbReference>
<evidence type="ECO:0000256" key="2">
    <source>
        <dbReference type="ARBA" id="ARBA00022741"/>
    </source>
</evidence>
<dbReference type="PROSITE" id="PS50893">
    <property type="entry name" value="ABC_TRANSPORTER_2"/>
    <property type="match status" value="1"/>
</dbReference>
<feature type="domain" description="ABC transporter" evidence="12">
    <location>
        <begin position="19"/>
        <end position="254"/>
    </location>
</feature>
<dbReference type="GO" id="GO:0016887">
    <property type="term" value="F:ATP hydrolysis activity"/>
    <property type="evidence" value="ECO:0007669"/>
    <property type="project" value="InterPro"/>
</dbReference>
<evidence type="ECO:0000313" key="13">
    <source>
        <dbReference type="EMBL" id="MCU4753346.1"/>
    </source>
</evidence>
<dbReference type="PANTHER" id="PTHR42794">
    <property type="entry name" value="HEMIN IMPORT ATP-BINDING PROTEIN HMUV"/>
    <property type="match status" value="1"/>
</dbReference>
<comment type="subunit">
    <text evidence="7">The complex is composed of two ATP-binding proteins (BtuD), two transmembrane proteins (BtuC) and a solute-binding protein (BtuF).</text>
</comment>
<dbReference type="GO" id="GO:0005524">
    <property type="term" value="F:ATP binding"/>
    <property type="evidence" value="ECO:0007669"/>
    <property type="project" value="UniProtKB-KW"/>
</dbReference>
<dbReference type="Proteomes" id="UP001321047">
    <property type="component" value="Unassembled WGS sequence"/>
</dbReference>
<evidence type="ECO:0000256" key="11">
    <source>
        <dbReference type="SAM" id="MobiDB-lite"/>
    </source>
</evidence>
<dbReference type="Gene3D" id="3.40.50.300">
    <property type="entry name" value="P-loop containing nucleotide triphosphate hydrolases"/>
    <property type="match status" value="1"/>
</dbReference>
<evidence type="ECO:0000256" key="8">
    <source>
        <dbReference type="ARBA" id="ARBA00066387"/>
    </source>
</evidence>
<dbReference type="RefSeq" id="WP_342809666.1">
    <property type="nucleotide sequence ID" value="NZ_JAOPJZ010000016.1"/>
</dbReference>
<sequence length="465" mass="49272">MTAHRPTASDQTQEAKPIVSVADLEVTFGELSVLEDVSFEVEPGEFVGLVGPNGAGKTTLLRALSGALSPSDGRVVIDGNAIDELPSKASSRLVSVVPQDTALSFSFDVRSVVEMGRHPHRSRFSPPSAADRNQVDRAMERTRTAQFADRSIDAVSGGERQRVLLARTIAQDTPLMLLDEPTASLDVNHQVETLELARDLVSDGRAIVAAIHDLDLAARYCDRLLLLADGSIRADGRPETVLTGAALEDAFDTTATIGSNPVTGTPTVTALPPSTAAVDSVSVEPTNLRIHVLGTGETAAGVSLRLAAEGASVTIGPVPENAIAAETARRQDLECVETEPFAPITAVDRERVISLVEAADVTVFADFPITTGSQLLLEELPETTFVAVESSEDAGEFVGAEANDRYAALLEKSVITTRAGVLDGIVRTIEESEYGPEHATLDRPVSKGDESTREERQSVETSSDD</sequence>
<evidence type="ECO:0000256" key="1">
    <source>
        <dbReference type="ARBA" id="ARBA00022448"/>
    </source>
</evidence>
<organism evidence="13 14">
    <name type="scientific">Natronosalvus hydrolyticus</name>
    <dbReference type="NCBI Taxonomy" id="2979988"/>
    <lineage>
        <taxon>Archaea</taxon>
        <taxon>Methanobacteriati</taxon>
        <taxon>Methanobacteriota</taxon>
        <taxon>Stenosarchaea group</taxon>
        <taxon>Halobacteria</taxon>
        <taxon>Halobacteriales</taxon>
        <taxon>Natrialbaceae</taxon>
        <taxon>Natronosalvus</taxon>
    </lineage>
</organism>
<dbReference type="CDD" id="cd03214">
    <property type="entry name" value="ABC_Iron-Siderophores_B12_Hemin"/>
    <property type="match status" value="1"/>
</dbReference>
<reference evidence="13 14" key="1">
    <citation type="submission" date="2022-09" db="EMBL/GenBank/DDBJ databases">
        <title>Enrichment on poylsaccharides allowed isolation of novel metabolic and taxonomic groups of Haloarchaea.</title>
        <authorList>
            <person name="Sorokin D.Y."/>
            <person name="Elcheninov A.G."/>
            <person name="Khizhniak T.V."/>
            <person name="Kolganova T.V."/>
            <person name="Kublanov I.V."/>
        </authorList>
    </citation>
    <scope>NUCLEOTIDE SEQUENCE [LARGE SCALE GENOMIC DNA]</scope>
    <source>
        <strain evidence="13 14">AArc-curdl1</strain>
    </source>
</reference>
<dbReference type="FunFam" id="3.40.50.300:FF:000134">
    <property type="entry name" value="Iron-enterobactin ABC transporter ATP-binding protein"/>
    <property type="match status" value="1"/>
</dbReference>
<evidence type="ECO:0000259" key="12">
    <source>
        <dbReference type="PROSITE" id="PS50893"/>
    </source>
</evidence>
<proteinExistence type="predicted"/>
<dbReference type="PROSITE" id="PS00211">
    <property type="entry name" value="ABC_TRANSPORTER_1"/>
    <property type="match status" value="1"/>
</dbReference>
<keyword evidence="3 13" id="KW-0067">ATP-binding</keyword>
<keyword evidence="4" id="KW-1278">Translocase</keyword>
<name>A0AAP2Z9T1_9EURY</name>
<evidence type="ECO:0000256" key="3">
    <source>
        <dbReference type="ARBA" id="ARBA00022840"/>
    </source>
</evidence>
<comment type="catalytic activity">
    <reaction evidence="5">
        <text>an R-cob(III)alamin(out) + ATP + H2O = an R-cob(III)alamin(in) + ADP + phosphate + H(+)</text>
        <dbReference type="Rhea" id="RHEA:17873"/>
        <dbReference type="ChEBI" id="CHEBI:15377"/>
        <dbReference type="ChEBI" id="CHEBI:15378"/>
        <dbReference type="ChEBI" id="CHEBI:30616"/>
        <dbReference type="ChEBI" id="CHEBI:43474"/>
        <dbReference type="ChEBI" id="CHEBI:140785"/>
        <dbReference type="ChEBI" id="CHEBI:456216"/>
        <dbReference type="EC" id="7.6.2.8"/>
    </reaction>
</comment>
<dbReference type="InterPro" id="IPR003593">
    <property type="entry name" value="AAA+_ATPase"/>
</dbReference>
<evidence type="ECO:0000256" key="9">
    <source>
        <dbReference type="ARBA" id="ARBA00073649"/>
    </source>
</evidence>
<dbReference type="InterPro" id="IPR017871">
    <property type="entry name" value="ABC_transporter-like_CS"/>
</dbReference>
<dbReference type="AlphaFoldDB" id="A0AAP2Z9T1"/>
<evidence type="ECO:0000256" key="4">
    <source>
        <dbReference type="ARBA" id="ARBA00022967"/>
    </source>
</evidence>
<dbReference type="Pfam" id="PF00005">
    <property type="entry name" value="ABC_tran"/>
    <property type="match status" value="1"/>
</dbReference>
<dbReference type="GO" id="GO:0015420">
    <property type="term" value="F:ABC-type vitamin B12 transporter activity"/>
    <property type="evidence" value="ECO:0007669"/>
    <property type="project" value="UniProtKB-EC"/>
</dbReference>
<dbReference type="NCBIfam" id="NF010068">
    <property type="entry name" value="PRK13548.1"/>
    <property type="match status" value="1"/>
</dbReference>
<comment type="function">
    <text evidence="6">Required for corrinoid utilization. Probably part of the ABC transporter complex BtuCDF involved in cobalamin (vitamin B12) import. Probably responsible for energy coupling to the transport system.</text>
</comment>
<protein>
    <recommendedName>
        <fullName evidence="9">Cobalamin import ATP-binding protein BtuD</fullName>
        <ecNumber evidence="8">7.6.2.8</ecNumber>
    </recommendedName>
    <alternativeName>
        <fullName evidence="10">Vitamin B12-transporting ATPase</fullName>
    </alternativeName>
</protein>
<evidence type="ECO:0000313" key="14">
    <source>
        <dbReference type="Proteomes" id="UP001321047"/>
    </source>
</evidence>
<dbReference type="SUPFAM" id="SSF52540">
    <property type="entry name" value="P-loop containing nucleoside triphosphate hydrolases"/>
    <property type="match status" value="1"/>
</dbReference>
<feature type="region of interest" description="Disordered" evidence="11">
    <location>
        <begin position="432"/>
        <end position="465"/>
    </location>
</feature>
<evidence type="ECO:0000256" key="5">
    <source>
        <dbReference type="ARBA" id="ARBA00050590"/>
    </source>
</evidence>
<gene>
    <name evidence="13" type="ORF">OB919_15390</name>
</gene>
<evidence type="ECO:0000256" key="10">
    <source>
        <dbReference type="ARBA" id="ARBA00077139"/>
    </source>
</evidence>
<keyword evidence="1" id="KW-0813">Transport</keyword>
<dbReference type="EC" id="7.6.2.8" evidence="8"/>
<dbReference type="PANTHER" id="PTHR42794:SF1">
    <property type="entry name" value="HEMIN IMPORT ATP-BINDING PROTEIN HMUV"/>
    <property type="match status" value="1"/>
</dbReference>
<dbReference type="InterPro" id="IPR027417">
    <property type="entry name" value="P-loop_NTPase"/>
</dbReference>
<accession>A0AAP2Z9T1</accession>